<keyword evidence="7 18" id="KW-0812">Transmembrane</keyword>
<keyword evidence="14 21" id="KW-0496">Mitochondrion</keyword>
<dbReference type="Pfam" id="PF00361">
    <property type="entry name" value="Proton_antipo_M"/>
    <property type="match status" value="1"/>
</dbReference>
<dbReference type="GO" id="GO:0042773">
    <property type="term" value="P:ATP synthesis coupled electron transport"/>
    <property type="evidence" value="ECO:0007669"/>
    <property type="project" value="InterPro"/>
</dbReference>
<gene>
    <name evidence="21" type="primary">ND5</name>
</gene>
<organism evidence="21">
    <name type="scientific">Insulaphylus sp. ph6</name>
    <dbReference type="NCBI Taxonomy" id="2127009"/>
    <lineage>
        <taxon>Eukaryota</taxon>
        <taxon>Metazoa</taxon>
        <taxon>Ecdysozoa</taxon>
        <taxon>Arthropoda</taxon>
        <taxon>Hexapoda</taxon>
        <taxon>Insecta</taxon>
        <taxon>Pterygota</taxon>
        <taxon>Neoptera</taxon>
        <taxon>Paraneoptera</taxon>
        <taxon>Hemiptera</taxon>
        <taxon>Heteroptera</taxon>
        <taxon>Panheteroptera</taxon>
        <taxon>Cimicomorpha</taxon>
        <taxon>Miridae</taxon>
        <taxon>Phylini</taxon>
        <taxon>Insulaphylus</taxon>
    </lineage>
</organism>
<dbReference type="GO" id="GO:0005743">
    <property type="term" value="C:mitochondrial inner membrane"/>
    <property type="evidence" value="ECO:0007669"/>
    <property type="project" value="UniProtKB-SubCell"/>
</dbReference>
<protein>
    <recommendedName>
        <fullName evidence="4">NADH-ubiquinone oxidoreductase chain 5</fullName>
        <ecNumber evidence="3">7.1.1.2</ecNumber>
    </recommendedName>
    <alternativeName>
        <fullName evidence="16">NADH dehydrogenase subunit 5</fullName>
    </alternativeName>
</protein>
<evidence type="ECO:0000256" key="13">
    <source>
        <dbReference type="ARBA" id="ARBA00023075"/>
    </source>
</evidence>
<dbReference type="Pfam" id="PF06455">
    <property type="entry name" value="NADH5_C"/>
    <property type="match status" value="1"/>
</dbReference>
<feature type="domain" description="NADH dehydrogenase subunit 5 C-terminal" evidence="20">
    <location>
        <begin position="389"/>
        <end position="565"/>
    </location>
</feature>
<evidence type="ECO:0000256" key="12">
    <source>
        <dbReference type="ARBA" id="ARBA00023027"/>
    </source>
</evidence>
<feature type="transmembrane region" description="Helical" evidence="18">
    <location>
        <begin position="443"/>
        <end position="472"/>
    </location>
</feature>
<keyword evidence="15 18" id="KW-0472">Membrane</keyword>
<evidence type="ECO:0000256" key="5">
    <source>
        <dbReference type="ARBA" id="ARBA00022448"/>
    </source>
</evidence>
<proteinExistence type="predicted"/>
<keyword evidence="11 18" id="KW-1133">Transmembrane helix</keyword>
<evidence type="ECO:0000313" key="21">
    <source>
        <dbReference type="EMBL" id="QDI93395.1"/>
    </source>
</evidence>
<feature type="transmembrane region" description="Helical" evidence="18">
    <location>
        <begin position="292"/>
        <end position="314"/>
    </location>
</feature>
<evidence type="ECO:0000256" key="9">
    <source>
        <dbReference type="ARBA" id="ARBA00022967"/>
    </source>
</evidence>
<keyword evidence="10" id="KW-0249">Electron transport</keyword>
<feature type="transmembrane region" description="Helical" evidence="18">
    <location>
        <begin position="236"/>
        <end position="256"/>
    </location>
</feature>
<evidence type="ECO:0000256" key="3">
    <source>
        <dbReference type="ARBA" id="ARBA00012944"/>
    </source>
</evidence>
<comment type="subcellular location">
    <subcellularLocation>
        <location evidence="2">Mitochondrion inner membrane</location>
        <topology evidence="2">Multi-pass membrane protein</topology>
    </subcellularLocation>
</comment>
<feature type="domain" description="NADH:quinone oxidoreductase/Mrp antiporter transmembrane" evidence="19">
    <location>
        <begin position="105"/>
        <end position="383"/>
    </location>
</feature>
<evidence type="ECO:0000256" key="11">
    <source>
        <dbReference type="ARBA" id="ARBA00022989"/>
    </source>
</evidence>
<evidence type="ECO:0000256" key="16">
    <source>
        <dbReference type="ARBA" id="ARBA00031027"/>
    </source>
</evidence>
<dbReference type="PANTHER" id="PTHR42829:SF2">
    <property type="entry name" value="NADH-UBIQUINONE OXIDOREDUCTASE CHAIN 5"/>
    <property type="match status" value="1"/>
</dbReference>
<geneLocation type="mitochondrion" evidence="21"/>
<evidence type="ECO:0000259" key="20">
    <source>
        <dbReference type="Pfam" id="PF06455"/>
    </source>
</evidence>
<reference evidence="21" key="1">
    <citation type="journal article" date="2019" name="Methods Ecol Evol">
        <title>Cost efficient high throughput capture of museum arthropod specimen DNA using PCR generated baits.</title>
        <authorList>
            <person name="Knyshov A."/>
            <person name="Gordon E.R.L."/>
            <person name="Weirauch C."/>
        </authorList>
    </citation>
    <scope>NUCLEOTIDE SEQUENCE</scope>
</reference>
<dbReference type="PRINTS" id="PR01434">
    <property type="entry name" value="NADHDHGNASE5"/>
</dbReference>
<dbReference type="GO" id="GO:0015990">
    <property type="term" value="P:electron transport coupled proton transport"/>
    <property type="evidence" value="ECO:0007669"/>
    <property type="project" value="TreeGrafter"/>
</dbReference>
<feature type="transmembrane region" description="Helical" evidence="18">
    <location>
        <begin position="140"/>
        <end position="161"/>
    </location>
</feature>
<feature type="transmembrane region" description="Helical" evidence="18">
    <location>
        <begin position="202"/>
        <end position="230"/>
    </location>
</feature>
<name>A0A514LP38_9HEMI</name>
<dbReference type="InterPro" id="IPR010934">
    <property type="entry name" value="NADH_DH_su5_C"/>
</dbReference>
<evidence type="ECO:0000256" key="10">
    <source>
        <dbReference type="ARBA" id="ARBA00022982"/>
    </source>
</evidence>
<evidence type="ECO:0000256" key="6">
    <source>
        <dbReference type="ARBA" id="ARBA00022660"/>
    </source>
</evidence>
<keyword evidence="9" id="KW-1278">Translocase</keyword>
<feature type="transmembrane region" description="Helical" evidence="18">
    <location>
        <begin position="7"/>
        <end position="35"/>
    </location>
</feature>
<evidence type="ECO:0000256" key="8">
    <source>
        <dbReference type="ARBA" id="ARBA00022792"/>
    </source>
</evidence>
<evidence type="ECO:0000256" key="7">
    <source>
        <dbReference type="ARBA" id="ARBA00022692"/>
    </source>
</evidence>
<comment type="catalytic activity">
    <reaction evidence="17">
        <text>a ubiquinone + NADH + 5 H(+)(in) = a ubiquinol + NAD(+) + 4 H(+)(out)</text>
        <dbReference type="Rhea" id="RHEA:29091"/>
        <dbReference type="Rhea" id="RHEA-COMP:9565"/>
        <dbReference type="Rhea" id="RHEA-COMP:9566"/>
        <dbReference type="ChEBI" id="CHEBI:15378"/>
        <dbReference type="ChEBI" id="CHEBI:16389"/>
        <dbReference type="ChEBI" id="CHEBI:17976"/>
        <dbReference type="ChEBI" id="CHEBI:57540"/>
        <dbReference type="ChEBI" id="CHEBI:57945"/>
        <dbReference type="EC" id="7.1.1.2"/>
    </reaction>
</comment>
<keyword evidence="5" id="KW-0813">Transport</keyword>
<feature type="transmembrane region" description="Helical" evidence="18">
    <location>
        <begin position="109"/>
        <end position="128"/>
    </location>
</feature>
<feature type="transmembrane region" description="Helical" evidence="18">
    <location>
        <begin position="167"/>
        <end position="190"/>
    </location>
</feature>
<feature type="transmembrane region" description="Helical" evidence="18">
    <location>
        <begin position="86"/>
        <end position="103"/>
    </location>
</feature>
<dbReference type="GO" id="GO:0003954">
    <property type="term" value="F:NADH dehydrogenase activity"/>
    <property type="evidence" value="ECO:0007669"/>
    <property type="project" value="TreeGrafter"/>
</dbReference>
<dbReference type="InterPro" id="IPR003945">
    <property type="entry name" value="NU5C-like"/>
</dbReference>
<evidence type="ECO:0000256" key="18">
    <source>
        <dbReference type="SAM" id="Phobius"/>
    </source>
</evidence>
<keyword evidence="8" id="KW-0999">Mitochondrion inner membrane</keyword>
<feature type="transmembrane region" description="Helical" evidence="18">
    <location>
        <begin position="55"/>
        <end position="74"/>
    </location>
</feature>
<dbReference type="AlphaFoldDB" id="A0A514LP38"/>
<feature type="transmembrane region" description="Helical" evidence="18">
    <location>
        <begin position="373"/>
        <end position="395"/>
    </location>
</feature>
<feature type="transmembrane region" description="Helical" evidence="18">
    <location>
        <begin position="546"/>
        <end position="564"/>
    </location>
</feature>
<feature type="transmembrane region" description="Helical" evidence="18">
    <location>
        <begin position="268"/>
        <end position="286"/>
    </location>
</feature>
<sequence length="565" mass="65239">MFLMYYLLSLFLFLSGGSIFISGMYMLSIDLSVYLDWEILSLNSSAICVTMIFDYMSMVFMGCVLIISSMVVYYSDSYMSQDVNSLRFLILVFLFILSMMFMILSPNLISILLGWDGLGLVSYCLVIYFQNIKSYNAGMLTIITNRIGDVAILVCIAWMLNFGSWNFLYYFYFFDGLMFNMFLLIVLAAFTKSAQIPFSSWLPAAMAAPTPVSALVHSSTLVTAGVYLLIRFSPLLSLYDCTFLVIISMMTMFMSGLGANFEFDLKKIIALSTLSQLGLMMGILFIGFPNLAFFHLLTHAFFKALLFLCAGLIIHSMNNSQDIRDMGFVISMLPYTSSCFIISSFSLVGIPFLSGFYSKDMIIEFLFMGGCSFMYYFIFLVSVIFTMSYSFRLFNYLMLMGSGNYCYQSYFEDSKMMFSMIILTLFSIFLGLILNMLMFKTPFFFISSLLIKLMPLFMIFLGLIFGYMFSFYNMNICNVYMSSLIFFLGSMWYMPIFSTYMIYSLFLRFSGLYYTLMDTGWGEFFFSKSHISYVYFLSKLNYLLEYNNVKLFMISFLIFFMFLII</sequence>
<dbReference type="InterPro" id="IPR001750">
    <property type="entry name" value="ND/Mrp_TM"/>
</dbReference>
<dbReference type="GO" id="GO:0008137">
    <property type="term" value="F:NADH dehydrogenase (ubiquinone) activity"/>
    <property type="evidence" value="ECO:0007669"/>
    <property type="project" value="UniProtKB-EC"/>
</dbReference>
<dbReference type="PANTHER" id="PTHR42829">
    <property type="entry name" value="NADH-UBIQUINONE OXIDOREDUCTASE CHAIN 5"/>
    <property type="match status" value="1"/>
</dbReference>
<evidence type="ECO:0000256" key="4">
    <source>
        <dbReference type="ARBA" id="ARBA00021096"/>
    </source>
</evidence>
<feature type="transmembrane region" description="Helical" evidence="18">
    <location>
        <begin position="416"/>
        <end position="437"/>
    </location>
</feature>
<keyword evidence="6" id="KW-0679">Respiratory chain</keyword>
<keyword evidence="13" id="KW-0830">Ubiquinone</keyword>
<feature type="transmembrane region" description="Helical" evidence="18">
    <location>
        <begin position="484"/>
        <end position="506"/>
    </location>
</feature>
<evidence type="ECO:0000256" key="14">
    <source>
        <dbReference type="ARBA" id="ARBA00023128"/>
    </source>
</evidence>
<dbReference type="EMBL" id="MK393948">
    <property type="protein sequence ID" value="QDI93395.1"/>
    <property type="molecule type" value="Genomic_DNA"/>
</dbReference>
<feature type="transmembrane region" description="Helical" evidence="18">
    <location>
        <begin position="326"/>
        <end position="353"/>
    </location>
</feature>
<evidence type="ECO:0000256" key="15">
    <source>
        <dbReference type="ARBA" id="ARBA00023136"/>
    </source>
</evidence>
<comment type="function">
    <text evidence="1">Core subunit of the mitochondrial membrane respiratory chain NADH dehydrogenase (Complex I) that is believed to belong to the minimal assembly required for catalysis. Complex I functions in the transfer of electrons from NADH to the respiratory chain. The immediate electron acceptor for the enzyme is believed to be ubiquinone.</text>
</comment>
<evidence type="ECO:0000259" key="19">
    <source>
        <dbReference type="Pfam" id="PF00361"/>
    </source>
</evidence>
<evidence type="ECO:0000256" key="17">
    <source>
        <dbReference type="ARBA" id="ARBA00049551"/>
    </source>
</evidence>
<evidence type="ECO:0000256" key="2">
    <source>
        <dbReference type="ARBA" id="ARBA00004448"/>
    </source>
</evidence>
<evidence type="ECO:0000256" key="1">
    <source>
        <dbReference type="ARBA" id="ARBA00003257"/>
    </source>
</evidence>
<dbReference type="EC" id="7.1.1.2" evidence="3"/>
<keyword evidence="12" id="KW-0520">NAD</keyword>
<accession>A0A514LP38</accession>